<dbReference type="Pfam" id="PF09850">
    <property type="entry name" value="DotU"/>
    <property type="match status" value="1"/>
</dbReference>
<dbReference type="OrthoDB" id="345640at2"/>
<dbReference type="PANTHER" id="PTHR38033">
    <property type="entry name" value="MEMBRANE PROTEIN-RELATED"/>
    <property type="match status" value="1"/>
</dbReference>
<name>A0A226X4T0_CABSO</name>
<keyword evidence="1 2" id="KW-0472">Membrane</keyword>
<dbReference type="CDD" id="cd07185">
    <property type="entry name" value="OmpA_C-like"/>
    <property type="match status" value="1"/>
</dbReference>
<evidence type="ECO:0000313" key="4">
    <source>
        <dbReference type="EMBL" id="OXC78454.1"/>
    </source>
</evidence>
<dbReference type="InterPro" id="IPR036737">
    <property type="entry name" value="OmpA-like_sf"/>
</dbReference>
<evidence type="ECO:0000256" key="1">
    <source>
        <dbReference type="PROSITE-ProRule" id="PRU00473"/>
    </source>
</evidence>
<dbReference type="InterPro" id="IPR017732">
    <property type="entry name" value="T4/T6SS_DotU"/>
</dbReference>
<dbReference type="GO" id="GO:0016020">
    <property type="term" value="C:membrane"/>
    <property type="evidence" value="ECO:0007669"/>
    <property type="project" value="UniProtKB-UniRule"/>
</dbReference>
<dbReference type="Gene3D" id="3.30.1330.60">
    <property type="entry name" value="OmpA-like domain"/>
    <property type="match status" value="1"/>
</dbReference>
<dbReference type="NCBIfam" id="NF038228">
    <property type="entry name" value="IcmH_DotU_IVB"/>
    <property type="match status" value="1"/>
</dbReference>
<organism evidence="4 5">
    <name type="scientific">Caballeronia sordidicola</name>
    <name type="common">Burkholderia sordidicola</name>
    <dbReference type="NCBI Taxonomy" id="196367"/>
    <lineage>
        <taxon>Bacteria</taxon>
        <taxon>Pseudomonadati</taxon>
        <taxon>Pseudomonadota</taxon>
        <taxon>Betaproteobacteria</taxon>
        <taxon>Burkholderiales</taxon>
        <taxon>Burkholderiaceae</taxon>
        <taxon>Caballeronia</taxon>
    </lineage>
</organism>
<dbReference type="PANTHER" id="PTHR38033:SF1">
    <property type="entry name" value="DOTU FAMILY TYPE IV_VI SECRETION SYSTEM PROTEIN"/>
    <property type="match status" value="1"/>
</dbReference>
<dbReference type="Gene3D" id="1.25.40.590">
    <property type="entry name" value="Type IV / VI secretion system, DotU"/>
    <property type="match status" value="1"/>
</dbReference>
<sequence length="412" mass="44112">MLGDPQLMSDAHLVPLSGRAAIANPLVAAAAPLFDVLAHLRLGTRLAPERLRDYLGGEIRSFQARAQEAGVPIERIVGARYCLCTALDEAAALAPWSDGGAWSAQSLLVAFHNETWGGEKFFQLLARVATDVAAHRDLIELQFLCLALGFQGRYRVIRNGAAQLDTLTRRLHKLLHDTGGGYTQALSPAWLATGREAAYPTRPALPWWVWPVIAGVIGGIAFAGFRLTLDAQAANTRASIEAIRLPGLDARRPATLPAALARLLDADVRDGNIALRDEGGGTVIAIRGDGLFDSGSDVARAAYLPLIARVASVLERVDADIFITGHTDDQPLRDRRFVSNLALSLSRAQAVRERLFASGLPATRRVSVAGRGADMPIDTNSSAEGRAHNRRVEIVLFPVSAAPSNLTEADAP</sequence>
<dbReference type="Proteomes" id="UP000214720">
    <property type="component" value="Unassembled WGS sequence"/>
</dbReference>
<accession>A0A226X4T0</accession>
<dbReference type="NCBIfam" id="TIGR03349">
    <property type="entry name" value="IV_VI_DotU"/>
    <property type="match status" value="1"/>
</dbReference>
<comment type="caution">
    <text evidence="4">The sequence shown here is derived from an EMBL/GenBank/DDBJ whole genome shotgun (WGS) entry which is preliminary data.</text>
</comment>
<dbReference type="RefSeq" id="WP_089160682.1">
    <property type="nucleotide sequence ID" value="NZ_MTHB01000063.1"/>
</dbReference>
<dbReference type="Pfam" id="PF00691">
    <property type="entry name" value="OmpA"/>
    <property type="match status" value="1"/>
</dbReference>
<dbReference type="AlphaFoldDB" id="A0A226X4T0"/>
<evidence type="ECO:0000256" key="2">
    <source>
        <dbReference type="SAM" id="Phobius"/>
    </source>
</evidence>
<feature type="domain" description="OmpA-like" evidence="3">
    <location>
        <begin position="279"/>
        <end position="400"/>
    </location>
</feature>
<dbReference type="PROSITE" id="PS51123">
    <property type="entry name" value="OMPA_2"/>
    <property type="match status" value="1"/>
</dbReference>
<evidence type="ECO:0000259" key="3">
    <source>
        <dbReference type="PROSITE" id="PS51123"/>
    </source>
</evidence>
<gene>
    <name evidence="4" type="ORF">BSU04_11950</name>
</gene>
<dbReference type="EMBL" id="MTHB01000063">
    <property type="protein sequence ID" value="OXC78454.1"/>
    <property type="molecule type" value="Genomic_DNA"/>
</dbReference>
<protein>
    <submittedName>
        <fullName evidence="4">Outer membrane protein ImpK/VasF, OmpA/MotB protein</fullName>
    </submittedName>
</protein>
<evidence type="ECO:0000313" key="5">
    <source>
        <dbReference type="Proteomes" id="UP000214720"/>
    </source>
</evidence>
<keyword evidence="2" id="KW-1133">Transmembrane helix</keyword>
<keyword evidence="2" id="KW-0812">Transmembrane</keyword>
<feature type="transmembrane region" description="Helical" evidence="2">
    <location>
        <begin position="207"/>
        <end position="229"/>
    </location>
</feature>
<dbReference type="InterPro" id="IPR038522">
    <property type="entry name" value="T4/T6SS_DotU_sf"/>
</dbReference>
<dbReference type="InterPro" id="IPR006665">
    <property type="entry name" value="OmpA-like"/>
</dbReference>
<reference evidence="5" key="1">
    <citation type="submission" date="2017-01" db="EMBL/GenBank/DDBJ databases">
        <title>Genome Analysis of Deinococcus marmoris KOPRI26562.</title>
        <authorList>
            <person name="Kim J.H."/>
            <person name="Oh H.-M."/>
        </authorList>
    </citation>
    <scope>NUCLEOTIDE SEQUENCE [LARGE SCALE GENOMIC DNA]</scope>
    <source>
        <strain evidence="5">PAMC 26633</strain>
    </source>
</reference>
<dbReference type="SUPFAM" id="SSF103088">
    <property type="entry name" value="OmpA-like"/>
    <property type="match status" value="1"/>
</dbReference>
<proteinExistence type="predicted"/>